<accession>A0A562MMS5</accession>
<proteinExistence type="predicted"/>
<comment type="caution">
    <text evidence="1">The sequence shown here is derived from an EMBL/GenBank/DDBJ whole genome shotgun (WGS) entry which is preliminary data.</text>
</comment>
<reference evidence="1 2" key="1">
    <citation type="journal article" date="2015" name="Stand. Genomic Sci.">
        <title>Genomic Encyclopedia of Bacterial and Archaeal Type Strains, Phase III: the genomes of soil and plant-associated and newly described type strains.</title>
        <authorList>
            <person name="Whitman W.B."/>
            <person name="Woyke T."/>
            <person name="Klenk H.P."/>
            <person name="Zhou Y."/>
            <person name="Lilburn T.G."/>
            <person name="Beck B.J."/>
            <person name="De Vos P."/>
            <person name="Vandamme P."/>
            <person name="Eisen J.A."/>
            <person name="Garrity G."/>
            <person name="Hugenholtz P."/>
            <person name="Kyrpides N.C."/>
        </authorList>
    </citation>
    <scope>NUCLEOTIDE SEQUENCE [LARGE SCALE GENOMIC DNA]</scope>
    <source>
        <strain evidence="1 2">CGMCC 1.6855</strain>
    </source>
</reference>
<organism evidence="1 2">
    <name type="scientific">Sphingobacterium siyangense</name>
    <dbReference type="NCBI Taxonomy" id="459529"/>
    <lineage>
        <taxon>Bacteria</taxon>
        <taxon>Pseudomonadati</taxon>
        <taxon>Bacteroidota</taxon>
        <taxon>Sphingobacteriia</taxon>
        <taxon>Sphingobacteriales</taxon>
        <taxon>Sphingobacteriaceae</taxon>
        <taxon>Sphingobacterium</taxon>
    </lineage>
</organism>
<evidence type="ECO:0000313" key="1">
    <source>
        <dbReference type="EMBL" id="TWI21179.1"/>
    </source>
</evidence>
<dbReference type="Proteomes" id="UP000315908">
    <property type="component" value="Unassembled WGS sequence"/>
</dbReference>
<dbReference type="EMBL" id="VLKR01000008">
    <property type="protein sequence ID" value="TWI21179.1"/>
    <property type="molecule type" value="Genomic_DNA"/>
</dbReference>
<dbReference type="OrthoDB" id="709940at2"/>
<sequence>MMSEKLPCVNCFALSAKPEKCQTPCLLNACRLIVDQIVQSVEQVTALIQRKLPDPPIQLVHSKEVCSYVGIVAKTLYRCEKQGMILAYKKDHTGKYFLHADMVLFKKKYHNLSDF</sequence>
<protein>
    <recommendedName>
        <fullName evidence="3">Helix-turn-helix protein</fullName>
    </recommendedName>
</protein>
<evidence type="ECO:0008006" key="3">
    <source>
        <dbReference type="Google" id="ProtNLM"/>
    </source>
</evidence>
<evidence type="ECO:0000313" key="2">
    <source>
        <dbReference type="Proteomes" id="UP000315908"/>
    </source>
</evidence>
<name>A0A562MMS5_9SPHI</name>
<gene>
    <name evidence="1" type="ORF">IQ31_01995</name>
</gene>
<dbReference type="AlphaFoldDB" id="A0A562MMS5"/>
<dbReference type="RefSeq" id="WP_145327852.1">
    <property type="nucleotide sequence ID" value="NZ_DAIRPU010000028.1"/>
</dbReference>